<dbReference type="Gene3D" id="3.20.20.70">
    <property type="entry name" value="Aldolase class I"/>
    <property type="match status" value="1"/>
</dbReference>
<keyword evidence="2 3" id="KW-0413">Isomerase</keyword>
<reference evidence="4" key="1">
    <citation type="submission" date="2021-06" db="EMBL/GenBank/DDBJ databases">
        <title>Description of novel taxa of the family Lachnospiraceae.</title>
        <authorList>
            <person name="Chaplin A.V."/>
            <person name="Sokolova S.R."/>
            <person name="Pikina A.P."/>
            <person name="Korzhanova M."/>
            <person name="Belova V."/>
            <person name="Korostin D."/>
            <person name="Efimov B.A."/>
        </authorList>
    </citation>
    <scope>NUCLEOTIDE SEQUENCE</scope>
    <source>
        <strain evidence="4">ASD5720</strain>
    </source>
</reference>
<proteinExistence type="inferred from homology"/>
<dbReference type="InterPro" id="IPR035990">
    <property type="entry name" value="TIM_sf"/>
</dbReference>
<comment type="pathway">
    <text evidence="3">Carbohydrate biosynthesis; gluconeogenesis.</text>
</comment>
<dbReference type="NCBIfam" id="NF000722">
    <property type="entry name" value="PRK00042.2-1"/>
    <property type="match status" value="1"/>
</dbReference>
<dbReference type="EC" id="5.3.1.1" evidence="3"/>
<dbReference type="GO" id="GO:0005829">
    <property type="term" value="C:cytosol"/>
    <property type="evidence" value="ECO:0007669"/>
    <property type="project" value="TreeGrafter"/>
</dbReference>
<keyword evidence="3" id="KW-0963">Cytoplasm</keyword>
<keyword evidence="5" id="KW-1185">Reference proteome</keyword>
<gene>
    <name evidence="4" type="ORF">KTH89_03580</name>
</gene>
<dbReference type="EMBL" id="JAHQCW010000004">
    <property type="protein sequence ID" value="MBU9735604.1"/>
    <property type="molecule type" value="Genomic_DNA"/>
</dbReference>
<dbReference type="Proteomes" id="UP000712157">
    <property type="component" value="Unassembled WGS sequence"/>
</dbReference>
<dbReference type="SUPFAM" id="SSF51351">
    <property type="entry name" value="Triosephosphate isomerase (TIM)"/>
    <property type="match status" value="1"/>
</dbReference>
<comment type="subcellular location">
    <subcellularLocation>
        <location evidence="3">Cytoplasm</location>
    </subcellularLocation>
</comment>
<accession>A0A949NDV6</accession>
<dbReference type="PROSITE" id="PS51440">
    <property type="entry name" value="TIM_2"/>
    <property type="match status" value="1"/>
</dbReference>
<dbReference type="GO" id="GO:0046166">
    <property type="term" value="P:glyceraldehyde-3-phosphate biosynthetic process"/>
    <property type="evidence" value="ECO:0007669"/>
    <property type="project" value="TreeGrafter"/>
</dbReference>
<evidence type="ECO:0000313" key="5">
    <source>
        <dbReference type="Proteomes" id="UP000712157"/>
    </source>
</evidence>
<evidence type="ECO:0000313" key="4">
    <source>
        <dbReference type="EMBL" id="MBU9735604.1"/>
    </source>
</evidence>
<comment type="pathway">
    <text evidence="3">Carbohydrate degradation; glycolysis; D-glyceraldehyde 3-phosphate from glycerone phosphate: step 1/1.</text>
</comment>
<comment type="catalytic activity">
    <reaction evidence="3">
        <text>D-glyceraldehyde 3-phosphate = dihydroxyacetone phosphate</text>
        <dbReference type="Rhea" id="RHEA:18585"/>
        <dbReference type="ChEBI" id="CHEBI:57642"/>
        <dbReference type="ChEBI" id="CHEBI:59776"/>
        <dbReference type="EC" id="5.3.1.1"/>
    </reaction>
</comment>
<comment type="similarity">
    <text evidence="1 3">Belongs to the triosephosphate isomerase family.</text>
</comment>
<dbReference type="GO" id="GO:0004807">
    <property type="term" value="F:triose-phosphate isomerase activity"/>
    <property type="evidence" value="ECO:0007669"/>
    <property type="project" value="UniProtKB-EC"/>
</dbReference>
<evidence type="ECO:0000256" key="1">
    <source>
        <dbReference type="ARBA" id="ARBA00007422"/>
    </source>
</evidence>
<sequence length="259" mass="29605">MGEMKKRYLGTNLKMYKTIEETKVYLQRLRELTEDLPQELLELFVIPSYTTLEAARQVTEGSRVKLGAQNMCWEKEGQFTGEISPLMLKEVGVDIVEIGHSERRHIFGESDQEENRKVKAALEYDFTPLLCVGETLEQRNYRISDETLSTQLKVAFHGLDRNEAGKVWVAYEPVWAIGINGIPASVEYVSARHRHMRKVLVELFGEDTGSRIPILYGGSVNLENAVGLIRIPWVDGLFIGRSAWDAENFNKIIRRVLEC</sequence>
<dbReference type="PANTHER" id="PTHR21139">
    <property type="entry name" value="TRIOSEPHOSPHATE ISOMERASE"/>
    <property type="match status" value="1"/>
</dbReference>
<dbReference type="CDD" id="cd00311">
    <property type="entry name" value="TIM"/>
    <property type="match status" value="1"/>
</dbReference>
<dbReference type="AlphaFoldDB" id="A0A949NDV6"/>
<dbReference type="GO" id="GO:0006096">
    <property type="term" value="P:glycolytic process"/>
    <property type="evidence" value="ECO:0007669"/>
    <property type="project" value="UniProtKB-KW"/>
</dbReference>
<dbReference type="Pfam" id="PF00121">
    <property type="entry name" value="TIM"/>
    <property type="match status" value="1"/>
</dbReference>
<keyword evidence="3" id="KW-0324">Glycolysis</keyword>
<dbReference type="GO" id="GO:0019563">
    <property type="term" value="P:glycerol catabolic process"/>
    <property type="evidence" value="ECO:0007669"/>
    <property type="project" value="TreeGrafter"/>
</dbReference>
<dbReference type="InterPro" id="IPR013785">
    <property type="entry name" value="Aldolase_TIM"/>
</dbReference>
<comment type="caution">
    <text evidence="4">The sequence shown here is derived from an EMBL/GenBank/DDBJ whole genome shotgun (WGS) entry which is preliminary data.</text>
</comment>
<name>A0A949NDV6_9FIRM</name>
<comment type="subunit">
    <text evidence="3">Homodimer.</text>
</comment>
<organism evidence="4 5">
    <name type="scientific">Diplocloster agilis</name>
    <dbReference type="NCBI Taxonomy" id="2850323"/>
    <lineage>
        <taxon>Bacteria</taxon>
        <taxon>Bacillati</taxon>
        <taxon>Bacillota</taxon>
        <taxon>Clostridia</taxon>
        <taxon>Lachnospirales</taxon>
        <taxon>Lachnospiraceae</taxon>
        <taxon>Diplocloster</taxon>
    </lineage>
</organism>
<dbReference type="PANTHER" id="PTHR21139:SF42">
    <property type="entry name" value="TRIOSEPHOSPHATE ISOMERASE"/>
    <property type="match status" value="1"/>
</dbReference>
<protein>
    <recommendedName>
        <fullName evidence="3">Triosephosphate isomerase</fullName>
        <ecNumber evidence="3">5.3.1.1</ecNumber>
    </recommendedName>
</protein>
<evidence type="ECO:0000256" key="3">
    <source>
        <dbReference type="RuleBase" id="RU363013"/>
    </source>
</evidence>
<dbReference type="GO" id="GO:0006094">
    <property type="term" value="P:gluconeogenesis"/>
    <property type="evidence" value="ECO:0007669"/>
    <property type="project" value="UniProtKB-KW"/>
</dbReference>
<keyword evidence="3" id="KW-0312">Gluconeogenesis</keyword>
<evidence type="ECO:0000256" key="2">
    <source>
        <dbReference type="ARBA" id="ARBA00023235"/>
    </source>
</evidence>
<dbReference type="RefSeq" id="WP_238720660.1">
    <property type="nucleotide sequence ID" value="NZ_JAHQCW010000004.1"/>
</dbReference>
<dbReference type="InterPro" id="IPR000652">
    <property type="entry name" value="Triosephosphate_isomerase"/>
</dbReference>